<evidence type="ECO:0000259" key="1">
    <source>
        <dbReference type="PROSITE" id="PS51186"/>
    </source>
</evidence>
<dbReference type="PANTHER" id="PTHR39166:SF1">
    <property type="entry name" value="BLL1166 PROTEIN"/>
    <property type="match status" value="1"/>
</dbReference>
<evidence type="ECO:0000313" key="2">
    <source>
        <dbReference type="EMBL" id="MEI4551364.1"/>
    </source>
</evidence>
<feature type="domain" description="N-acetyltransferase" evidence="1">
    <location>
        <begin position="2"/>
        <end position="145"/>
    </location>
</feature>
<dbReference type="Pfam" id="PF00583">
    <property type="entry name" value="Acetyltransf_1"/>
    <property type="match status" value="1"/>
</dbReference>
<accession>A0ABU8EWL2</accession>
<dbReference type="Proteomes" id="UP001382455">
    <property type="component" value="Unassembled WGS sequence"/>
</dbReference>
<dbReference type="CDD" id="cd04301">
    <property type="entry name" value="NAT_SF"/>
    <property type="match status" value="1"/>
</dbReference>
<dbReference type="Gene3D" id="3.40.630.30">
    <property type="match status" value="1"/>
</dbReference>
<dbReference type="InterPro" id="IPR009267">
    <property type="entry name" value="NTP_transf_6"/>
</dbReference>
<protein>
    <submittedName>
        <fullName evidence="2">Nucleotidyltransferase family protein</fullName>
    </submittedName>
</protein>
<reference evidence="2 3" key="1">
    <citation type="submission" date="2023-12" db="EMBL/GenBank/DDBJ databases">
        <title>Friends and Foes: Symbiotic and Algicidal bacterial influence on Karenia brevis blooms.</title>
        <authorList>
            <person name="Fei C."/>
            <person name="Mohamed A.R."/>
            <person name="Booker A."/>
            <person name="Arshad M."/>
            <person name="Klass S."/>
            <person name="Ahn S."/>
            <person name="Gilbert P.M."/>
            <person name="Heil C.A."/>
            <person name="Martinez J.M."/>
            <person name="Amin S.A."/>
        </authorList>
    </citation>
    <scope>NUCLEOTIDE SEQUENCE [LARGE SCALE GENOMIC DNA]</scope>
    <source>
        <strain evidence="2 3">CE15</strain>
    </source>
</reference>
<dbReference type="PANTHER" id="PTHR39166">
    <property type="entry name" value="BLL1166 PROTEIN"/>
    <property type="match status" value="1"/>
</dbReference>
<dbReference type="RefSeq" id="WP_336436352.1">
    <property type="nucleotide sequence ID" value="NZ_JBAWKS010000002.1"/>
</dbReference>
<dbReference type="InterPro" id="IPR000182">
    <property type="entry name" value="GNAT_dom"/>
</dbReference>
<dbReference type="EMBL" id="JBAWKS010000002">
    <property type="protein sequence ID" value="MEI4551364.1"/>
    <property type="molecule type" value="Genomic_DNA"/>
</dbReference>
<name>A0ABU8EWL2_9GAMM</name>
<evidence type="ECO:0000313" key="3">
    <source>
        <dbReference type="Proteomes" id="UP001382455"/>
    </source>
</evidence>
<gene>
    <name evidence="2" type="ORF">WAE96_16940</name>
</gene>
<dbReference type="Pfam" id="PF06042">
    <property type="entry name" value="NTP_transf_6"/>
    <property type="match status" value="1"/>
</dbReference>
<dbReference type="PROSITE" id="PS51186">
    <property type="entry name" value="GNAT"/>
    <property type="match status" value="1"/>
</dbReference>
<dbReference type="SUPFAM" id="SSF55729">
    <property type="entry name" value="Acyl-CoA N-acyltransferases (Nat)"/>
    <property type="match status" value="1"/>
</dbReference>
<keyword evidence="3" id="KW-1185">Reference proteome</keyword>
<proteinExistence type="predicted"/>
<comment type="caution">
    <text evidence="2">The sequence shown here is derived from an EMBL/GenBank/DDBJ whole genome shotgun (WGS) entry which is preliminary data.</text>
</comment>
<organism evidence="2 3">
    <name type="scientific">Pseudoalteromonas spongiae</name>
    <dbReference type="NCBI Taxonomy" id="298657"/>
    <lineage>
        <taxon>Bacteria</taxon>
        <taxon>Pseudomonadati</taxon>
        <taxon>Pseudomonadota</taxon>
        <taxon>Gammaproteobacteria</taxon>
        <taxon>Alteromonadales</taxon>
        <taxon>Pseudoalteromonadaceae</taxon>
        <taxon>Pseudoalteromonas</taxon>
    </lineage>
</organism>
<sequence>MISLQKATQNDVDYLVSLRKLTMHSYLLEAGMPCSEQDHIARVNYQFAATHLIVFDGSIVGMVKFANQLETGCCYIYQLQIHPDFQNKQLGSQVMALMIENAKVQQLDVALSVIKQNPAYGLYLKLGFQVVGEDSAEYLMRRPCDHSYQHLLERDVLDDPLRMSALNAVRQLNIPSAYIAAGFLRNLVWDKLHGKTKLSGLNDVDVIYFDQNETDHNIAKHHQASLVKLMPNVNWQVKNQALMHIKNHDNPYCCLVDAMRYWPEKETAVAVKLNHANQLTFISGFGFESLFNLTLRYNSKREKAIFLTRLNNKKWQEKWPKLTLEL</sequence>
<dbReference type="InterPro" id="IPR016181">
    <property type="entry name" value="Acyl_CoA_acyltransferase"/>
</dbReference>